<dbReference type="AlphaFoldDB" id="A0AAW1G062"/>
<dbReference type="Pfam" id="PF04548">
    <property type="entry name" value="AIG1"/>
    <property type="match status" value="1"/>
</dbReference>
<dbReference type="InterPro" id="IPR006703">
    <property type="entry name" value="G_AIG1"/>
</dbReference>
<protein>
    <recommendedName>
        <fullName evidence="6">AIG1-type G domain-containing protein</fullName>
    </recommendedName>
</protein>
<evidence type="ECO:0000256" key="3">
    <source>
        <dbReference type="ARBA" id="ARBA00023134"/>
    </source>
</evidence>
<evidence type="ECO:0000256" key="2">
    <source>
        <dbReference type="ARBA" id="ARBA00022741"/>
    </source>
</evidence>
<evidence type="ECO:0000256" key="5">
    <source>
        <dbReference type="SAM" id="MobiDB-lite"/>
    </source>
</evidence>
<dbReference type="FunFam" id="3.40.50.300:FF:000366">
    <property type="entry name" value="GTPase, IMAP family member 2"/>
    <property type="match status" value="1"/>
</dbReference>
<sequence>MSSISKQLSSISCAGKRPSSSSAEIRLVLLGKTGSGKSSTANSILGRKVFDSKISSSSVTQRGCTVSGEFRGRHLKILDTPGLLDTKQTPQEVQKELRRSVSLLYPGPHVFLLVIQIGRFTQGEKDAVRQIKQAIGFNALSFSVVVFTHADLLEERTSIKHCLIDRSKDLAELVGGCGGRYCVFNNQSSKNKEQVSELLALVDIMMQGNGGTCYGSKMLQKAEEDLTRELQEERRLLKEKEEMLKKKQEADVRELYEKKLEMVEQKSKRETEELEKKQEQEKEKGEKLTRDLQEAFRRVVEDYDKKEKERRTQEMVRVMEIRREEEEKRVALQDTLDQLTKTLEEQEEQEEEMTRAMEEKIQKARVEHEKKQRERELQHIQKEQREEMRRAALEKELDEVTQCLEEQRRREGDRKKQMEDLLRCERQEHQREKDIQMENQRAENRRTMALKHELKLMRAKVEQQKVSEENLKRQLEENLRRERERCDKGMYTLKKQFHKKPCNETTQTKSAEKHSSMTTVVGYAQEMGLVGLNAALESVRAPCCIQ</sequence>
<dbReference type="PANTHER" id="PTHR10903:SF188">
    <property type="entry name" value="GTPASE IMAP FAMILY MEMBER 2-LIKE-RELATED"/>
    <property type="match status" value="1"/>
</dbReference>
<keyword evidence="8" id="KW-1185">Reference proteome</keyword>
<gene>
    <name evidence="7" type="ORF">VZT92_002646</name>
</gene>
<keyword evidence="2" id="KW-0547">Nucleotide-binding</keyword>
<evidence type="ECO:0000313" key="8">
    <source>
        <dbReference type="Proteomes" id="UP001488805"/>
    </source>
</evidence>
<comment type="similarity">
    <text evidence="1">Belongs to the TRAFAC class TrmE-Era-EngA-EngB-Septin-like GTPase superfamily. AIG1/Toc34/Toc159-like paraseptin GTPase family. IAN subfamily.</text>
</comment>
<dbReference type="EMBL" id="JBCEZU010000013">
    <property type="protein sequence ID" value="KAK9540177.1"/>
    <property type="molecule type" value="Genomic_DNA"/>
</dbReference>
<feature type="coiled-coil region" evidence="4">
    <location>
        <begin position="454"/>
        <end position="485"/>
    </location>
</feature>
<dbReference type="SUPFAM" id="SSF52540">
    <property type="entry name" value="P-loop containing nucleoside triphosphate hydrolases"/>
    <property type="match status" value="1"/>
</dbReference>
<feature type="region of interest" description="Disordered" evidence="5">
    <location>
        <begin position="264"/>
        <end position="288"/>
    </location>
</feature>
<evidence type="ECO:0000256" key="4">
    <source>
        <dbReference type="SAM" id="Coils"/>
    </source>
</evidence>
<comment type="caution">
    <text evidence="7">The sequence shown here is derived from an EMBL/GenBank/DDBJ whole genome shotgun (WGS) entry which is preliminary data.</text>
</comment>
<evidence type="ECO:0000256" key="1">
    <source>
        <dbReference type="ARBA" id="ARBA00008535"/>
    </source>
</evidence>
<dbReference type="Proteomes" id="UP001488805">
    <property type="component" value="Unassembled WGS sequence"/>
</dbReference>
<keyword evidence="3" id="KW-0342">GTP-binding</keyword>
<feature type="coiled-coil region" evidence="4">
    <location>
        <begin position="322"/>
        <end position="410"/>
    </location>
</feature>
<proteinExistence type="inferred from homology"/>
<evidence type="ECO:0000259" key="6">
    <source>
        <dbReference type="PROSITE" id="PS51720"/>
    </source>
</evidence>
<dbReference type="PANTHER" id="PTHR10903">
    <property type="entry name" value="GTPASE, IMAP FAMILY MEMBER-RELATED"/>
    <property type="match status" value="1"/>
</dbReference>
<dbReference type="PROSITE" id="PS51720">
    <property type="entry name" value="G_AIG1"/>
    <property type="match status" value="1"/>
</dbReference>
<accession>A0AAW1G062</accession>
<name>A0AAW1G062_ZOAVI</name>
<keyword evidence="4" id="KW-0175">Coiled coil</keyword>
<organism evidence="7 8">
    <name type="scientific">Zoarces viviparus</name>
    <name type="common">Viviparous eelpout</name>
    <name type="synonym">Blennius viviparus</name>
    <dbReference type="NCBI Taxonomy" id="48416"/>
    <lineage>
        <taxon>Eukaryota</taxon>
        <taxon>Metazoa</taxon>
        <taxon>Chordata</taxon>
        <taxon>Craniata</taxon>
        <taxon>Vertebrata</taxon>
        <taxon>Euteleostomi</taxon>
        <taxon>Actinopterygii</taxon>
        <taxon>Neopterygii</taxon>
        <taxon>Teleostei</taxon>
        <taxon>Neoteleostei</taxon>
        <taxon>Acanthomorphata</taxon>
        <taxon>Eupercaria</taxon>
        <taxon>Perciformes</taxon>
        <taxon>Cottioidei</taxon>
        <taxon>Zoarcales</taxon>
        <taxon>Zoarcidae</taxon>
        <taxon>Zoarcinae</taxon>
        <taxon>Zoarces</taxon>
    </lineage>
</organism>
<feature type="domain" description="AIG1-type G" evidence="6">
    <location>
        <begin position="22"/>
        <end position="223"/>
    </location>
</feature>
<dbReference type="GO" id="GO:0005525">
    <property type="term" value="F:GTP binding"/>
    <property type="evidence" value="ECO:0007669"/>
    <property type="project" value="UniProtKB-KW"/>
</dbReference>
<evidence type="ECO:0000313" key="7">
    <source>
        <dbReference type="EMBL" id="KAK9540177.1"/>
    </source>
</evidence>
<dbReference type="Gene3D" id="3.40.50.300">
    <property type="entry name" value="P-loop containing nucleotide triphosphate hydrolases"/>
    <property type="match status" value="1"/>
</dbReference>
<dbReference type="InterPro" id="IPR027417">
    <property type="entry name" value="P-loop_NTPase"/>
</dbReference>
<dbReference type="CDD" id="cd01852">
    <property type="entry name" value="AIG1"/>
    <property type="match status" value="1"/>
</dbReference>
<dbReference type="InterPro" id="IPR045058">
    <property type="entry name" value="GIMA/IAN/Toc"/>
</dbReference>
<reference evidence="7 8" key="1">
    <citation type="journal article" date="2024" name="Genome Biol. Evol.">
        <title>Chromosome-level genome assembly of the viviparous eelpout Zoarces viviparus.</title>
        <authorList>
            <person name="Fuhrmann N."/>
            <person name="Brasseur M.V."/>
            <person name="Bakowski C.E."/>
            <person name="Podsiadlowski L."/>
            <person name="Prost S."/>
            <person name="Krehenwinkel H."/>
            <person name="Mayer C."/>
        </authorList>
    </citation>
    <scope>NUCLEOTIDE SEQUENCE [LARGE SCALE GENOMIC DNA]</scope>
    <source>
        <strain evidence="7">NO-MEL_2022_Ind0_liver</strain>
    </source>
</reference>